<comment type="subunit">
    <text evidence="13">Interacts with the Sec translocase complex via SecD. Specifically interacts with transmembrane segments of nascent integral membrane proteins during membrane integration.</text>
</comment>
<evidence type="ECO:0000256" key="11">
    <source>
        <dbReference type="ARBA" id="ARBA00033245"/>
    </source>
</evidence>
<feature type="transmembrane region" description="Helical" evidence="13">
    <location>
        <begin position="518"/>
        <end position="536"/>
    </location>
</feature>
<keyword evidence="6 13" id="KW-0812">Transmembrane</keyword>
<evidence type="ECO:0000313" key="16">
    <source>
        <dbReference type="EMBL" id="MBO8443000.1"/>
    </source>
</evidence>
<dbReference type="Pfam" id="PF14849">
    <property type="entry name" value="YidC_periplas"/>
    <property type="match status" value="1"/>
</dbReference>
<reference evidence="16" key="2">
    <citation type="journal article" date="2021" name="PeerJ">
        <title>Extensive microbial diversity within the chicken gut microbiome revealed by metagenomics and culture.</title>
        <authorList>
            <person name="Gilroy R."/>
            <person name="Ravi A."/>
            <person name="Getino M."/>
            <person name="Pursley I."/>
            <person name="Horton D.L."/>
            <person name="Alikhan N.F."/>
            <person name="Baker D."/>
            <person name="Gharbi K."/>
            <person name="Hall N."/>
            <person name="Watson M."/>
            <person name="Adriaenssens E.M."/>
            <person name="Foster-Nyarko E."/>
            <person name="Jarju S."/>
            <person name="Secka A."/>
            <person name="Antonio M."/>
            <person name="Oren A."/>
            <person name="Chaudhuri R.R."/>
            <person name="La Ragione R."/>
            <person name="Hildebrand F."/>
            <person name="Pallen M.J."/>
        </authorList>
    </citation>
    <scope>NUCLEOTIDE SEQUENCE</scope>
    <source>
        <strain evidence="16">11167</strain>
    </source>
</reference>
<dbReference type="GO" id="GO:0005886">
    <property type="term" value="C:plasma membrane"/>
    <property type="evidence" value="ECO:0007669"/>
    <property type="project" value="UniProtKB-SubCell"/>
</dbReference>
<dbReference type="PANTHER" id="PTHR12428">
    <property type="entry name" value="OXA1"/>
    <property type="match status" value="1"/>
</dbReference>
<comment type="subcellular location">
    <subcellularLocation>
        <location evidence="1">Cell inner membrane</location>
        <topology evidence="1">Multi-pass membrane protein</topology>
    </subcellularLocation>
    <subcellularLocation>
        <location evidence="13">Cell membrane</location>
        <topology evidence="13">Multi-pass membrane protein</topology>
    </subcellularLocation>
</comment>
<protein>
    <recommendedName>
        <fullName evidence="3 13">Membrane protein insertase YidC</fullName>
    </recommendedName>
    <alternativeName>
        <fullName evidence="12 13">Foldase YidC</fullName>
    </alternativeName>
    <alternativeName>
        <fullName evidence="13">Membrane protein YidC</fullName>
    </alternativeName>
    <alternativeName>
        <fullName evidence="11 13">membrane integrase YidC</fullName>
    </alternativeName>
</protein>
<keyword evidence="5 13" id="KW-1003">Cell membrane</keyword>
<evidence type="ECO:0000256" key="8">
    <source>
        <dbReference type="ARBA" id="ARBA00022989"/>
    </source>
</evidence>
<evidence type="ECO:0000256" key="3">
    <source>
        <dbReference type="ARBA" id="ARBA00015325"/>
    </source>
</evidence>
<keyword evidence="9 13" id="KW-0472">Membrane</keyword>
<dbReference type="InterPro" id="IPR038221">
    <property type="entry name" value="YidC_periplasmic_sf"/>
</dbReference>
<dbReference type="PANTHER" id="PTHR12428:SF65">
    <property type="entry name" value="CYTOCHROME C OXIDASE ASSEMBLY PROTEIN COX18, MITOCHONDRIAL"/>
    <property type="match status" value="1"/>
</dbReference>
<keyword evidence="4 13" id="KW-0813">Transport</keyword>
<feature type="transmembrane region" description="Helical" evidence="13">
    <location>
        <begin position="542"/>
        <end position="560"/>
    </location>
</feature>
<evidence type="ECO:0000256" key="4">
    <source>
        <dbReference type="ARBA" id="ARBA00022448"/>
    </source>
</evidence>
<keyword evidence="10 13" id="KW-0143">Chaperone</keyword>
<feature type="transmembrane region" description="Helical" evidence="13">
    <location>
        <begin position="355"/>
        <end position="378"/>
    </location>
</feature>
<dbReference type="InterPro" id="IPR047196">
    <property type="entry name" value="YidC_ALB_C"/>
</dbReference>
<dbReference type="GO" id="GO:0015031">
    <property type="term" value="P:protein transport"/>
    <property type="evidence" value="ECO:0007669"/>
    <property type="project" value="UniProtKB-KW"/>
</dbReference>
<feature type="domain" description="Membrane insertase YidC N-terminal" evidence="15">
    <location>
        <begin position="67"/>
        <end position="351"/>
    </location>
</feature>
<comment type="function">
    <text evidence="13">Required for the insertion and/or proper folding and/or complex formation of integral membrane proteins into the membrane. Involved in integration of membrane proteins that insert both dependently and independently of the Sec translocase complex, as well as at least some lipoproteins. Aids folding of multispanning membrane proteins.</text>
</comment>
<reference evidence="16" key="1">
    <citation type="submission" date="2020-10" db="EMBL/GenBank/DDBJ databases">
        <authorList>
            <person name="Gilroy R."/>
        </authorList>
    </citation>
    <scope>NUCLEOTIDE SEQUENCE</scope>
    <source>
        <strain evidence="16">11167</strain>
    </source>
</reference>
<keyword evidence="7 13" id="KW-0653">Protein transport</keyword>
<proteinExistence type="inferred from homology"/>
<dbReference type="InterPro" id="IPR028055">
    <property type="entry name" value="YidC/Oxa/ALB_C"/>
</dbReference>
<dbReference type="InterPro" id="IPR019998">
    <property type="entry name" value="Membr_insert_YidC"/>
</dbReference>
<feature type="domain" description="Membrane insertase YidC/Oxa/ALB C-terminal" evidence="14">
    <location>
        <begin position="363"/>
        <end position="562"/>
    </location>
</feature>
<dbReference type="HAMAP" id="MF_01810">
    <property type="entry name" value="YidC_type1"/>
    <property type="match status" value="1"/>
</dbReference>
<evidence type="ECO:0000256" key="9">
    <source>
        <dbReference type="ARBA" id="ARBA00023136"/>
    </source>
</evidence>
<dbReference type="CDD" id="cd20070">
    <property type="entry name" value="5TM_YidC_Alb3"/>
    <property type="match status" value="1"/>
</dbReference>
<feature type="transmembrane region" description="Helical" evidence="13">
    <location>
        <begin position="432"/>
        <end position="453"/>
    </location>
</feature>
<dbReference type="InterPro" id="IPR028053">
    <property type="entry name" value="Membr_insert_YidC_N"/>
</dbReference>
<evidence type="ECO:0000256" key="12">
    <source>
        <dbReference type="ARBA" id="ARBA00033342"/>
    </source>
</evidence>
<dbReference type="GO" id="GO:0032977">
    <property type="term" value="F:membrane insertase activity"/>
    <property type="evidence" value="ECO:0007669"/>
    <property type="project" value="InterPro"/>
</dbReference>
<evidence type="ECO:0000259" key="14">
    <source>
        <dbReference type="Pfam" id="PF02096"/>
    </source>
</evidence>
<evidence type="ECO:0000256" key="10">
    <source>
        <dbReference type="ARBA" id="ARBA00023186"/>
    </source>
</evidence>
<gene>
    <name evidence="13 16" type="primary">yidC</name>
    <name evidence="16" type="ORF">IAC42_04500</name>
</gene>
<evidence type="ECO:0000313" key="17">
    <source>
        <dbReference type="Proteomes" id="UP000823633"/>
    </source>
</evidence>
<accession>A0A9D9EAP7</accession>
<dbReference type="NCBIfam" id="TIGR03592">
    <property type="entry name" value="yidC_oxa1_cterm"/>
    <property type="match status" value="1"/>
</dbReference>
<comment type="similarity">
    <text evidence="2 13">Belongs to the OXA1/ALB3/YidC family. Type 1 subfamily.</text>
</comment>
<dbReference type="PRINTS" id="PR00701">
    <property type="entry name" value="60KDINNERMP"/>
</dbReference>
<evidence type="ECO:0000256" key="13">
    <source>
        <dbReference type="HAMAP-Rule" id="MF_01810"/>
    </source>
</evidence>
<dbReference type="Pfam" id="PF02096">
    <property type="entry name" value="60KD_IMP"/>
    <property type="match status" value="1"/>
</dbReference>
<sequence>MDRNTIIAIVLSVIVITVGMTINMVFFPPEYVDAGTQTTQTVDPASMPSGGAVITAVGEEGDSQPFTVTTQAFEMTFDPAGASVESIRLLNHRESTTGEPVELLVKDSSGRNAFLLYTDESFSDPVDAVFDYAIDDSDDEVVSVVFTRDFESDGSLFQIQKRFAIPKAEEYLFSVNVAMESLDGNPIPIDSYTLGYDPQVGPWFQQLDNSYGEYRRAMYREVDDNNTHNVTSFDNGLSVVDDEQVGWAATNGKYFTVIGVPDQATSYETSFRQTTGDSLISQVNSFYFTRTGISGTSFSDVYRYYTGPKLATFLDLYDVQNNNVFGLGGLMLDEVLDSSSWLGWLQTLLRWVLQFFYRLIPNYGVAIILLTILVKLLIQPISKKGMDSTAKMSALAPKVQELQTKYKDDPQTLNAAMAKLYKDEGISPMGSCLPMLIQFPIFIALYGLLSTHYELRGAMFIPGWIPDLSVPDTVFTLPFNIPFLGNGIHVLPIIYTASMIYSMKVTQATSTQQTGQQGMMKFMTYGMPIIFFFILYNAPSGLILYWTVMNFISILQQMYVNKKKTKKYAQEIQEREEAKINKYKPTKKRK</sequence>
<dbReference type="PRINTS" id="PR01900">
    <property type="entry name" value="YIDCPROTEIN"/>
</dbReference>
<comment type="caution">
    <text evidence="16">The sequence shown here is derived from an EMBL/GenBank/DDBJ whole genome shotgun (WGS) entry which is preliminary data.</text>
</comment>
<evidence type="ECO:0000256" key="2">
    <source>
        <dbReference type="ARBA" id="ARBA00010527"/>
    </source>
</evidence>
<evidence type="ECO:0000256" key="6">
    <source>
        <dbReference type="ARBA" id="ARBA00022692"/>
    </source>
</evidence>
<dbReference type="Proteomes" id="UP000823633">
    <property type="component" value="Unassembled WGS sequence"/>
</dbReference>
<dbReference type="AlphaFoldDB" id="A0A9D9EAP7"/>
<dbReference type="InterPro" id="IPR001708">
    <property type="entry name" value="YidC/ALB3/OXA1/COX18"/>
</dbReference>
<evidence type="ECO:0000256" key="7">
    <source>
        <dbReference type="ARBA" id="ARBA00022927"/>
    </source>
</evidence>
<evidence type="ECO:0000256" key="5">
    <source>
        <dbReference type="ARBA" id="ARBA00022475"/>
    </source>
</evidence>
<evidence type="ECO:0000259" key="15">
    <source>
        <dbReference type="Pfam" id="PF14849"/>
    </source>
</evidence>
<feature type="transmembrane region" description="Helical" evidence="13">
    <location>
        <begin position="473"/>
        <end position="497"/>
    </location>
</feature>
<dbReference type="GO" id="GO:0051205">
    <property type="term" value="P:protein insertion into membrane"/>
    <property type="evidence" value="ECO:0007669"/>
    <property type="project" value="TreeGrafter"/>
</dbReference>
<dbReference type="EMBL" id="JADIMU010000028">
    <property type="protein sequence ID" value="MBO8443000.1"/>
    <property type="molecule type" value="Genomic_DNA"/>
</dbReference>
<dbReference type="NCBIfam" id="TIGR03593">
    <property type="entry name" value="yidC_nterm"/>
    <property type="match status" value="1"/>
</dbReference>
<name>A0A9D9EAP7_9SPIR</name>
<organism evidence="16 17">
    <name type="scientific">Candidatus Aphodenecus pullistercoris</name>
    <dbReference type="NCBI Taxonomy" id="2840669"/>
    <lineage>
        <taxon>Bacteria</taxon>
        <taxon>Pseudomonadati</taxon>
        <taxon>Spirochaetota</taxon>
        <taxon>Spirochaetia</taxon>
        <taxon>Spirochaetales</taxon>
        <taxon>Candidatus Aphodenecus</taxon>
    </lineage>
</organism>
<feature type="transmembrane region" description="Helical" evidence="13">
    <location>
        <begin position="7"/>
        <end position="27"/>
    </location>
</feature>
<evidence type="ECO:0000256" key="1">
    <source>
        <dbReference type="ARBA" id="ARBA00004429"/>
    </source>
</evidence>
<dbReference type="Gene3D" id="2.70.98.90">
    <property type="match status" value="1"/>
</dbReference>
<keyword evidence="8 13" id="KW-1133">Transmembrane helix</keyword>
<dbReference type="CDD" id="cd19961">
    <property type="entry name" value="EcYidC-like_peri"/>
    <property type="match status" value="1"/>
</dbReference>